<dbReference type="EMBL" id="CP004025">
    <property type="protein sequence ID" value="AGC42966.1"/>
    <property type="molecule type" value="Genomic_DNA"/>
</dbReference>
<keyword evidence="2" id="KW-0479">Metal-binding</keyword>
<evidence type="ECO:0000256" key="3">
    <source>
        <dbReference type="ARBA" id="ARBA00022801"/>
    </source>
</evidence>
<keyword evidence="3" id="KW-0378">Hydrolase</keyword>
<evidence type="ECO:0000259" key="7">
    <source>
        <dbReference type="Pfam" id="PF14464"/>
    </source>
</evidence>
<dbReference type="Proteomes" id="UP000011131">
    <property type="component" value="Chromosome"/>
</dbReference>
<dbReference type="RefSeq" id="WP_015347228.1">
    <property type="nucleotide sequence ID" value="NC_020126.1"/>
</dbReference>
<proteinExistence type="predicted"/>
<dbReference type="AlphaFoldDB" id="L7U2H9"/>
<evidence type="ECO:0000256" key="4">
    <source>
        <dbReference type="ARBA" id="ARBA00022833"/>
    </source>
</evidence>
<name>L7U2H9_MYXSD</name>
<organism evidence="8 9">
    <name type="scientific">Myxococcus stipitatus (strain DSM 14675 / JCM 12634 / Mx s8)</name>
    <dbReference type="NCBI Taxonomy" id="1278073"/>
    <lineage>
        <taxon>Bacteria</taxon>
        <taxon>Pseudomonadati</taxon>
        <taxon>Myxococcota</taxon>
        <taxon>Myxococcia</taxon>
        <taxon>Myxococcales</taxon>
        <taxon>Cystobacterineae</taxon>
        <taxon>Myxococcaceae</taxon>
        <taxon>Myxococcus</taxon>
    </lineage>
</organism>
<dbReference type="HOGENOM" id="CLU_2012800_0_0_7"/>
<feature type="region of interest" description="Disordered" evidence="6">
    <location>
        <begin position="109"/>
        <end position="138"/>
    </location>
</feature>
<gene>
    <name evidence="8" type="ordered locus">MYSTI_01634</name>
</gene>
<reference evidence="8 9" key="1">
    <citation type="journal article" date="2013" name="Genome Announc.">
        <title>Complete genome sequence of Myxococcus stipitatus strain DSM 14675, a fruiting myxobacterium.</title>
        <authorList>
            <person name="Huntley S."/>
            <person name="Kneip S."/>
            <person name="Treuner-Lange A."/>
            <person name="Sogaard-Andersen L."/>
        </authorList>
    </citation>
    <scope>NUCLEOTIDE SEQUENCE [LARGE SCALE GENOMIC DNA]</scope>
    <source>
        <strain evidence="9">DSM 14675 / JCM 12634 / Mx s8</strain>
    </source>
</reference>
<feature type="domain" description="JAB" evidence="7">
    <location>
        <begin position="8"/>
        <end position="75"/>
    </location>
</feature>
<keyword evidence="5" id="KW-0482">Metalloprotease</keyword>
<dbReference type="GO" id="GO:0008237">
    <property type="term" value="F:metallopeptidase activity"/>
    <property type="evidence" value="ECO:0007669"/>
    <property type="project" value="UniProtKB-KW"/>
</dbReference>
<dbReference type="eggNOG" id="ENOG5031D46">
    <property type="taxonomic scope" value="Bacteria"/>
</dbReference>
<evidence type="ECO:0000256" key="6">
    <source>
        <dbReference type="SAM" id="MobiDB-lite"/>
    </source>
</evidence>
<dbReference type="InterPro" id="IPR028090">
    <property type="entry name" value="JAB_dom_prok"/>
</dbReference>
<evidence type="ECO:0000256" key="5">
    <source>
        <dbReference type="ARBA" id="ARBA00023049"/>
    </source>
</evidence>
<keyword evidence="4" id="KW-0862">Zinc</keyword>
<keyword evidence="9" id="KW-1185">Reference proteome</keyword>
<evidence type="ECO:0000256" key="2">
    <source>
        <dbReference type="ARBA" id="ARBA00022723"/>
    </source>
</evidence>
<keyword evidence="1" id="KW-0645">Protease</keyword>
<dbReference type="KEGG" id="msd:MYSTI_01634"/>
<evidence type="ECO:0000313" key="9">
    <source>
        <dbReference type="Proteomes" id="UP000011131"/>
    </source>
</evidence>
<accession>L7U2H9</accession>
<dbReference type="GO" id="GO:0046872">
    <property type="term" value="F:metal ion binding"/>
    <property type="evidence" value="ECO:0007669"/>
    <property type="project" value="UniProtKB-KW"/>
</dbReference>
<evidence type="ECO:0000313" key="8">
    <source>
        <dbReference type="EMBL" id="AGC42966.1"/>
    </source>
</evidence>
<dbReference type="GO" id="GO:0006508">
    <property type="term" value="P:proteolysis"/>
    <property type="evidence" value="ECO:0007669"/>
    <property type="project" value="UniProtKB-KW"/>
</dbReference>
<sequence>MSKQEVCLLIGRDETVLWCDASDSPVLLPDSRARWEAIWRWRHELVEVAHSHPEGPLGFSSEDETTMAALTQALGRAPRFSVVAPEGMVARVEGQDVHVPDEPWWTEPLREASGMCPAGRPLSSGDATAPSSPRGAGP</sequence>
<dbReference type="Pfam" id="PF14464">
    <property type="entry name" value="Prok-JAB"/>
    <property type="match status" value="1"/>
</dbReference>
<dbReference type="STRING" id="1278073.MYSTI_01634"/>
<protein>
    <recommendedName>
        <fullName evidence="7">JAB domain-containing protein</fullName>
    </recommendedName>
</protein>
<evidence type="ECO:0000256" key="1">
    <source>
        <dbReference type="ARBA" id="ARBA00022670"/>
    </source>
</evidence>